<evidence type="ECO:0000313" key="2">
    <source>
        <dbReference type="Proteomes" id="UP000011713"/>
    </source>
</evidence>
<dbReference type="VEuPathDB" id="FungiDB:HpaG812149"/>
<dbReference type="InParanoid" id="M4BZX4"/>
<evidence type="ECO:0008006" key="3">
    <source>
        <dbReference type="Google" id="ProtNLM"/>
    </source>
</evidence>
<name>M4BZX4_HYAAE</name>
<organism evidence="1 2">
    <name type="scientific">Hyaloperonospora arabidopsidis (strain Emoy2)</name>
    <name type="common">Downy mildew agent</name>
    <name type="synonym">Peronospora arabidopsidis</name>
    <dbReference type="NCBI Taxonomy" id="559515"/>
    <lineage>
        <taxon>Eukaryota</taxon>
        <taxon>Sar</taxon>
        <taxon>Stramenopiles</taxon>
        <taxon>Oomycota</taxon>
        <taxon>Peronosporomycetes</taxon>
        <taxon>Peronosporales</taxon>
        <taxon>Peronosporaceae</taxon>
        <taxon>Hyaloperonospora</taxon>
    </lineage>
</organism>
<sequence length="108" mass="12392">MTDYLHLCTWSCTSHGSPEIAAASLDHSNGLSDYQVWPGHQVSSRQLNMFHAGRAKDKVAEQYWRADDLKRPWIICFENHKALQLWDKLVAHEPGNNHPTSVRYNSSM</sequence>
<accession>M4BZX4</accession>
<protein>
    <recommendedName>
        <fullName evidence="3">RxLR effector candidate protein</fullName>
    </recommendedName>
</protein>
<evidence type="ECO:0000313" key="1">
    <source>
        <dbReference type="EnsemblProtists" id="HpaP812149"/>
    </source>
</evidence>
<dbReference type="AlphaFoldDB" id="M4BZX4"/>
<dbReference type="HOGENOM" id="CLU_2202081_0_0_1"/>
<dbReference type="Proteomes" id="UP000011713">
    <property type="component" value="Unassembled WGS sequence"/>
</dbReference>
<proteinExistence type="predicted"/>
<keyword evidence="2" id="KW-1185">Reference proteome</keyword>
<reference evidence="1" key="2">
    <citation type="submission" date="2015-06" db="UniProtKB">
        <authorList>
            <consortium name="EnsemblProtists"/>
        </authorList>
    </citation>
    <scope>IDENTIFICATION</scope>
    <source>
        <strain evidence="1">Emoy2</strain>
    </source>
</reference>
<dbReference type="EnsemblProtists" id="HpaT812149">
    <property type="protein sequence ID" value="HpaP812149"/>
    <property type="gene ID" value="HpaG812149"/>
</dbReference>
<reference evidence="2" key="1">
    <citation type="journal article" date="2010" name="Science">
        <title>Signatures of adaptation to obligate biotrophy in the Hyaloperonospora arabidopsidis genome.</title>
        <authorList>
            <person name="Baxter L."/>
            <person name="Tripathy S."/>
            <person name="Ishaque N."/>
            <person name="Boot N."/>
            <person name="Cabral A."/>
            <person name="Kemen E."/>
            <person name="Thines M."/>
            <person name="Ah-Fong A."/>
            <person name="Anderson R."/>
            <person name="Badejoko W."/>
            <person name="Bittner-Eddy P."/>
            <person name="Boore J.L."/>
            <person name="Chibucos M.C."/>
            <person name="Coates M."/>
            <person name="Dehal P."/>
            <person name="Delehaunty K."/>
            <person name="Dong S."/>
            <person name="Downton P."/>
            <person name="Dumas B."/>
            <person name="Fabro G."/>
            <person name="Fronick C."/>
            <person name="Fuerstenberg S.I."/>
            <person name="Fulton L."/>
            <person name="Gaulin E."/>
            <person name="Govers F."/>
            <person name="Hughes L."/>
            <person name="Humphray S."/>
            <person name="Jiang R.H."/>
            <person name="Judelson H."/>
            <person name="Kamoun S."/>
            <person name="Kyung K."/>
            <person name="Meijer H."/>
            <person name="Minx P."/>
            <person name="Morris P."/>
            <person name="Nelson J."/>
            <person name="Phuntumart V."/>
            <person name="Qutob D."/>
            <person name="Rehmany A."/>
            <person name="Rougon-Cardoso A."/>
            <person name="Ryden P."/>
            <person name="Torto-Alalibo T."/>
            <person name="Studholme D."/>
            <person name="Wang Y."/>
            <person name="Win J."/>
            <person name="Wood J."/>
            <person name="Clifton S.W."/>
            <person name="Rogers J."/>
            <person name="Van den Ackerveken G."/>
            <person name="Jones J.D."/>
            <person name="McDowell J.M."/>
            <person name="Beynon J."/>
            <person name="Tyler B.M."/>
        </authorList>
    </citation>
    <scope>NUCLEOTIDE SEQUENCE [LARGE SCALE GENOMIC DNA]</scope>
    <source>
        <strain evidence="2">Emoy2</strain>
    </source>
</reference>
<dbReference type="EMBL" id="JH598068">
    <property type="status" value="NOT_ANNOTATED_CDS"/>
    <property type="molecule type" value="Genomic_DNA"/>
</dbReference>